<dbReference type="Gene3D" id="3.40.50.720">
    <property type="entry name" value="NAD(P)-binding Rossmann-like Domain"/>
    <property type="match status" value="1"/>
</dbReference>
<dbReference type="PANTHER" id="PTHR42879">
    <property type="entry name" value="3-OXOACYL-(ACYL-CARRIER-PROTEIN) REDUCTASE"/>
    <property type="match status" value="1"/>
</dbReference>
<evidence type="ECO:0000256" key="1">
    <source>
        <dbReference type="ARBA" id="ARBA00006484"/>
    </source>
</evidence>
<reference evidence="2 4" key="1">
    <citation type="submission" date="2015-04" db="EMBL/GenBank/DDBJ databases">
        <title>Genome sequence of Kerstersia gyiorum CG1.</title>
        <authorList>
            <person name="Greninger A.L."/>
            <person name="Kozyreva V."/>
            <person name="Chaturvedi V."/>
        </authorList>
    </citation>
    <scope>NUCLEOTIDE SEQUENCE [LARGE SCALE GENOMIC DNA]</scope>
    <source>
        <strain evidence="2 4">CG1</strain>
    </source>
</reference>
<protein>
    <submittedName>
        <fullName evidence="3">NAD(P)-dependent dehydrogenase (Short-subunit alcohol dehydrogenase family)</fullName>
    </submittedName>
    <submittedName>
        <fullName evidence="2">Short-chain dehydrogenase</fullName>
    </submittedName>
</protein>
<dbReference type="Proteomes" id="UP000078084">
    <property type="component" value="Unassembled WGS sequence"/>
</dbReference>
<dbReference type="PRINTS" id="PR00080">
    <property type="entry name" value="SDRFAMILY"/>
</dbReference>
<proteinExistence type="inferred from homology"/>
<comment type="similarity">
    <text evidence="1">Belongs to the short-chain dehydrogenases/reductases (SDR) family.</text>
</comment>
<name>A0A171KNP3_9BURK</name>
<evidence type="ECO:0000313" key="3">
    <source>
        <dbReference type="EMBL" id="RZS63748.1"/>
    </source>
</evidence>
<dbReference type="EMBL" id="LBNE01000014">
    <property type="protein sequence ID" value="KKO70510.1"/>
    <property type="molecule type" value="Genomic_DNA"/>
</dbReference>
<dbReference type="InterPro" id="IPR002347">
    <property type="entry name" value="SDR_fam"/>
</dbReference>
<dbReference type="GeneID" id="99727077"/>
<comment type="caution">
    <text evidence="2">The sequence shown here is derived from an EMBL/GenBank/DDBJ whole genome shotgun (WGS) entry which is preliminary data.</text>
</comment>
<gene>
    <name evidence="2" type="ORF">AAV32_15740</name>
    <name evidence="3" type="ORF">EV679_3391</name>
</gene>
<dbReference type="Pfam" id="PF13561">
    <property type="entry name" value="adh_short_C2"/>
    <property type="match status" value="1"/>
</dbReference>
<evidence type="ECO:0000313" key="5">
    <source>
        <dbReference type="Proteomes" id="UP000292039"/>
    </source>
</evidence>
<accession>A0A171KNP3</accession>
<dbReference type="InterPro" id="IPR036291">
    <property type="entry name" value="NAD(P)-bd_dom_sf"/>
</dbReference>
<dbReference type="OrthoDB" id="8665216at2"/>
<evidence type="ECO:0000313" key="2">
    <source>
        <dbReference type="EMBL" id="KKO70510.1"/>
    </source>
</evidence>
<reference evidence="3 5" key="2">
    <citation type="submission" date="2019-02" db="EMBL/GenBank/DDBJ databases">
        <title>Genomic Encyclopedia of Type Strains, Phase IV (KMG-IV): sequencing the most valuable type-strain genomes for metagenomic binning, comparative biology and taxonomic classification.</title>
        <authorList>
            <person name="Goeker M."/>
        </authorList>
    </citation>
    <scope>NUCLEOTIDE SEQUENCE [LARGE SCALE GENOMIC DNA]</scope>
    <source>
        <strain evidence="3 5">DSM 16618</strain>
    </source>
</reference>
<dbReference type="Proteomes" id="UP000292039">
    <property type="component" value="Unassembled WGS sequence"/>
</dbReference>
<dbReference type="InterPro" id="IPR050259">
    <property type="entry name" value="SDR"/>
</dbReference>
<keyword evidence="4" id="KW-1185">Reference proteome</keyword>
<dbReference type="AlphaFoldDB" id="A0A171KNP3"/>
<dbReference type="PRINTS" id="PR00081">
    <property type="entry name" value="GDHRDH"/>
</dbReference>
<evidence type="ECO:0000313" key="4">
    <source>
        <dbReference type="Proteomes" id="UP000078084"/>
    </source>
</evidence>
<sequence length="241" mass="25715">MKGLCVLVTDACSGVGWAISRLLADRGCHVVGVAGDEEPIEFPGILYQCPPHDAGRMADMLRAIREKYPIDAIVNNTGLNVPAPLGEVSLTDLYDVFDRNVRTALQVTQALQENMRVRRAGRIVNVCHHGWWGQATESTAYAVASAALAACTRAWALELADAGVTVNAVLAGPVETEDFRERHPLGSEAEKQALAQLPLGRLGAAEEVAGVVAFLLQRESAFMTGQVIAVDGGAGLRRPTF</sequence>
<dbReference type="EMBL" id="SGWZ01000008">
    <property type="protein sequence ID" value="RZS63748.1"/>
    <property type="molecule type" value="Genomic_DNA"/>
</dbReference>
<organism evidence="2 4">
    <name type="scientific">Kerstersia gyiorum</name>
    <dbReference type="NCBI Taxonomy" id="206506"/>
    <lineage>
        <taxon>Bacteria</taxon>
        <taxon>Pseudomonadati</taxon>
        <taxon>Pseudomonadota</taxon>
        <taxon>Betaproteobacteria</taxon>
        <taxon>Burkholderiales</taxon>
        <taxon>Alcaligenaceae</taxon>
        <taxon>Kerstersia</taxon>
    </lineage>
</organism>
<dbReference type="SUPFAM" id="SSF51735">
    <property type="entry name" value="NAD(P)-binding Rossmann-fold domains"/>
    <property type="match status" value="1"/>
</dbReference>
<dbReference type="RefSeq" id="WP_068374565.1">
    <property type="nucleotide sequence ID" value="NZ_CBCSEB010000027.1"/>
</dbReference>
<dbReference type="STRING" id="206506.AAV32_15740"/>